<accession>A0ABD2KPH3</accession>
<reference evidence="2 3" key="1">
    <citation type="submission" date="2024-10" db="EMBL/GenBank/DDBJ databases">
        <authorList>
            <person name="Kim D."/>
        </authorList>
    </citation>
    <scope>NUCLEOTIDE SEQUENCE [LARGE SCALE GENOMIC DNA]</scope>
    <source>
        <strain evidence="2">BH-2024</strain>
    </source>
</reference>
<comment type="caution">
    <text evidence="2">The sequence shown here is derived from an EMBL/GenBank/DDBJ whole genome shotgun (WGS) entry which is preliminary data.</text>
</comment>
<evidence type="ECO:0000256" key="1">
    <source>
        <dbReference type="SAM" id="MobiDB-lite"/>
    </source>
</evidence>
<protein>
    <recommendedName>
        <fullName evidence="4">Secreted protein</fullName>
    </recommendedName>
</protein>
<name>A0ABD2KPH3_9BILA</name>
<organism evidence="2 3">
    <name type="scientific">Heterodera trifolii</name>
    <dbReference type="NCBI Taxonomy" id="157864"/>
    <lineage>
        <taxon>Eukaryota</taxon>
        <taxon>Metazoa</taxon>
        <taxon>Ecdysozoa</taxon>
        <taxon>Nematoda</taxon>
        <taxon>Chromadorea</taxon>
        <taxon>Rhabditida</taxon>
        <taxon>Tylenchina</taxon>
        <taxon>Tylenchomorpha</taxon>
        <taxon>Tylenchoidea</taxon>
        <taxon>Heteroderidae</taxon>
        <taxon>Heteroderinae</taxon>
        <taxon>Heterodera</taxon>
    </lineage>
</organism>
<dbReference type="EMBL" id="JBICBT010000704">
    <property type="protein sequence ID" value="KAL3104607.1"/>
    <property type="molecule type" value="Genomic_DNA"/>
</dbReference>
<proteinExistence type="predicted"/>
<dbReference type="AlphaFoldDB" id="A0ABD2KPH3"/>
<gene>
    <name evidence="2" type="ORF">niasHT_022318</name>
</gene>
<evidence type="ECO:0000313" key="3">
    <source>
        <dbReference type="Proteomes" id="UP001620626"/>
    </source>
</evidence>
<evidence type="ECO:0000313" key="2">
    <source>
        <dbReference type="EMBL" id="KAL3104607.1"/>
    </source>
</evidence>
<dbReference type="Proteomes" id="UP001620626">
    <property type="component" value="Unassembled WGS sequence"/>
</dbReference>
<sequence length="85" mass="9408">MQKNIRCLCRAACKSDRAILSTVAWPSSADCSTASFAAEEKQLQLRTGKPIERAPQKEGNVKRARLEGQKERHPLKREGNGGKTN</sequence>
<feature type="region of interest" description="Disordered" evidence="1">
    <location>
        <begin position="45"/>
        <end position="85"/>
    </location>
</feature>
<evidence type="ECO:0008006" key="4">
    <source>
        <dbReference type="Google" id="ProtNLM"/>
    </source>
</evidence>
<keyword evidence="3" id="KW-1185">Reference proteome</keyword>